<dbReference type="Proteomes" id="UP000242875">
    <property type="component" value="Unassembled WGS sequence"/>
</dbReference>
<reference evidence="2 3" key="1">
    <citation type="journal article" date="2017" name="Mycologia">
        <title>Bifiguratus adelaidae, gen. et sp. nov., a new member of Mucoromycotina in endophytic and soil-dwelling habitats.</title>
        <authorList>
            <person name="Torres-Cruz T.J."/>
            <person name="Billingsley Tobias T.L."/>
            <person name="Almatruk M."/>
            <person name="Hesse C."/>
            <person name="Kuske C.R."/>
            <person name="Desiro A."/>
            <person name="Benucci G.M."/>
            <person name="Bonito G."/>
            <person name="Stajich J.E."/>
            <person name="Dunlap C."/>
            <person name="Arnold A.E."/>
            <person name="Porras-Alfaro A."/>
        </authorList>
    </citation>
    <scope>NUCLEOTIDE SEQUENCE [LARGE SCALE GENOMIC DNA]</scope>
    <source>
        <strain evidence="2 3">AZ0501</strain>
    </source>
</reference>
<accession>A0A261XUR9</accession>
<dbReference type="AlphaFoldDB" id="A0A261XUR9"/>
<dbReference type="EMBL" id="MVBO01000190">
    <property type="protein sequence ID" value="OZJ02092.1"/>
    <property type="molecule type" value="Genomic_DNA"/>
</dbReference>
<evidence type="ECO:0000313" key="3">
    <source>
        <dbReference type="Proteomes" id="UP000242875"/>
    </source>
</evidence>
<proteinExistence type="predicted"/>
<sequence>MDWDSADEGNTQATTELLEALKARLQSSKQTKLKKRLDKGTSILANVQKMQQAMLSRQQAEVESKIRYARERINTLKSEQEELQGSIINAQKALEASQAQTREKLRDIKLSKGKLMAAFQSTLQSPPLSEMD</sequence>
<feature type="coiled-coil region" evidence="1">
    <location>
        <begin position="59"/>
        <end position="93"/>
    </location>
</feature>
<evidence type="ECO:0000313" key="2">
    <source>
        <dbReference type="EMBL" id="OZJ02092.1"/>
    </source>
</evidence>
<evidence type="ECO:0000256" key="1">
    <source>
        <dbReference type="SAM" id="Coils"/>
    </source>
</evidence>
<gene>
    <name evidence="2" type="ORF">BZG36_04576</name>
</gene>
<keyword evidence="3" id="KW-1185">Reference proteome</keyword>
<comment type="caution">
    <text evidence="2">The sequence shown here is derived from an EMBL/GenBank/DDBJ whole genome shotgun (WGS) entry which is preliminary data.</text>
</comment>
<organism evidence="2 3">
    <name type="scientific">Bifiguratus adelaidae</name>
    <dbReference type="NCBI Taxonomy" id="1938954"/>
    <lineage>
        <taxon>Eukaryota</taxon>
        <taxon>Fungi</taxon>
        <taxon>Fungi incertae sedis</taxon>
        <taxon>Mucoromycota</taxon>
        <taxon>Mucoromycotina</taxon>
        <taxon>Endogonomycetes</taxon>
        <taxon>Endogonales</taxon>
        <taxon>Endogonales incertae sedis</taxon>
        <taxon>Bifiguratus</taxon>
    </lineage>
</organism>
<name>A0A261XUR9_9FUNG</name>
<keyword evidence="1" id="KW-0175">Coiled coil</keyword>
<protein>
    <submittedName>
        <fullName evidence="2">Uncharacterized protein</fullName>
    </submittedName>
</protein>